<dbReference type="OrthoDB" id="3800982at2759"/>
<feature type="region of interest" description="Disordered" evidence="1">
    <location>
        <begin position="144"/>
        <end position="172"/>
    </location>
</feature>
<dbReference type="AlphaFoldDB" id="A0A6A6RXI1"/>
<sequence length="310" mass="34959">MTTSSPRKNLKRKRAPFLNGPSRIIPQSVSDPSISSPSLCASSHPAVPHISTCPPPAPTSSNPVTTLLLSLPLAQRIHNLILTSREIEALWRGWFAGPRNEDMKRKMSDLEVKYDELVKSVEEELEGAWVDAGFLPRKITPYSDEEDGVSGRRIAKWPTSRKTHGSPSQKPRIPVQGIFAHAVTLSGEGYFDHDYSVDKELRQQRDFQLQIAEEEARRDAKRAKYSEYSSDDDDDSVYYNRHDGYYELTSSYDEEENFEMAKPIEIVCMVPLSRSDRNKLKAWSFRDGKGRKGKGKAFVNLSPRGTTVGV</sequence>
<proteinExistence type="predicted"/>
<feature type="region of interest" description="Disordered" evidence="1">
    <location>
        <begin position="1"/>
        <end position="30"/>
    </location>
</feature>
<name>A0A6A6RXI1_9PLEO</name>
<gene>
    <name evidence="2" type="ORF">P280DRAFT_520122</name>
</gene>
<dbReference type="Proteomes" id="UP000799753">
    <property type="component" value="Unassembled WGS sequence"/>
</dbReference>
<keyword evidence="3" id="KW-1185">Reference proteome</keyword>
<evidence type="ECO:0000313" key="3">
    <source>
        <dbReference type="Proteomes" id="UP000799753"/>
    </source>
</evidence>
<protein>
    <submittedName>
        <fullName evidence="2">Uncharacterized protein</fullName>
    </submittedName>
</protein>
<accession>A0A6A6RXI1</accession>
<evidence type="ECO:0000313" key="2">
    <source>
        <dbReference type="EMBL" id="KAF2638674.1"/>
    </source>
</evidence>
<organism evidence="2 3">
    <name type="scientific">Massarina eburnea CBS 473.64</name>
    <dbReference type="NCBI Taxonomy" id="1395130"/>
    <lineage>
        <taxon>Eukaryota</taxon>
        <taxon>Fungi</taxon>
        <taxon>Dikarya</taxon>
        <taxon>Ascomycota</taxon>
        <taxon>Pezizomycotina</taxon>
        <taxon>Dothideomycetes</taxon>
        <taxon>Pleosporomycetidae</taxon>
        <taxon>Pleosporales</taxon>
        <taxon>Massarineae</taxon>
        <taxon>Massarinaceae</taxon>
        <taxon>Massarina</taxon>
    </lineage>
</organism>
<evidence type="ECO:0000256" key="1">
    <source>
        <dbReference type="SAM" id="MobiDB-lite"/>
    </source>
</evidence>
<feature type="compositionally biased region" description="Basic residues" evidence="1">
    <location>
        <begin position="153"/>
        <end position="164"/>
    </location>
</feature>
<dbReference type="EMBL" id="MU006789">
    <property type="protein sequence ID" value="KAF2638674.1"/>
    <property type="molecule type" value="Genomic_DNA"/>
</dbReference>
<reference evidence="2" key="1">
    <citation type="journal article" date="2020" name="Stud. Mycol.">
        <title>101 Dothideomycetes genomes: a test case for predicting lifestyles and emergence of pathogens.</title>
        <authorList>
            <person name="Haridas S."/>
            <person name="Albert R."/>
            <person name="Binder M."/>
            <person name="Bloem J."/>
            <person name="Labutti K."/>
            <person name="Salamov A."/>
            <person name="Andreopoulos B."/>
            <person name="Baker S."/>
            <person name="Barry K."/>
            <person name="Bills G."/>
            <person name="Bluhm B."/>
            <person name="Cannon C."/>
            <person name="Castanera R."/>
            <person name="Culley D."/>
            <person name="Daum C."/>
            <person name="Ezra D."/>
            <person name="Gonzalez J."/>
            <person name="Henrissat B."/>
            <person name="Kuo A."/>
            <person name="Liang C."/>
            <person name="Lipzen A."/>
            <person name="Lutzoni F."/>
            <person name="Magnuson J."/>
            <person name="Mondo S."/>
            <person name="Nolan M."/>
            <person name="Ohm R."/>
            <person name="Pangilinan J."/>
            <person name="Park H.-J."/>
            <person name="Ramirez L."/>
            <person name="Alfaro M."/>
            <person name="Sun H."/>
            <person name="Tritt A."/>
            <person name="Yoshinaga Y."/>
            <person name="Zwiers L.-H."/>
            <person name="Turgeon B."/>
            <person name="Goodwin S."/>
            <person name="Spatafora J."/>
            <person name="Crous P."/>
            <person name="Grigoriev I."/>
        </authorList>
    </citation>
    <scope>NUCLEOTIDE SEQUENCE</scope>
    <source>
        <strain evidence="2">CBS 473.64</strain>
    </source>
</reference>